<dbReference type="RefSeq" id="WP_390360173.1">
    <property type="nucleotide sequence ID" value="NZ_JBHTKJ010000011.1"/>
</dbReference>
<accession>A0ABW3LJW9</accession>
<dbReference type="Pfam" id="PF01420">
    <property type="entry name" value="Methylase_S"/>
    <property type="match status" value="1"/>
</dbReference>
<dbReference type="PANTHER" id="PTHR30408:SF13">
    <property type="entry name" value="TYPE I RESTRICTION ENZYME HINDI SPECIFICITY SUBUNIT"/>
    <property type="match status" value="1"/>
</dbReference>
<dbReference type="Gene3D" id="3.90.220.20">
    <property type="entry name" value="DNA methylase specificity domains"/>
    <property type="match status" value="2"/>
</dbReference>
<keyword evidence="5" id="KW-0540">Nuclease</keyword>
<evidence type="ECO:0000256" key="2">
    <source>
        <dbReference type="ARBA" id="ARBA00022747"/>
    </source>
</evidence>
<name>A0ABW3LJW9_9BACI</name>
<reference evidence="6" key="1">
    <citation type="journal article" date="2019" name="Int. J. Syst. Evol. Microbiol.">
        <title>The Global Catalogue of Microorganisms (GCM) 10K type strain sequencing project: providing services to taxonomists for standard genome sequencing and annotation.</title>
        <authorList>
            <consortium name="The Broad Institute Genomics Platform"/>
            <consortium name="The Broad Institute Genome Sequencing Center for Infectious Disease"/>
            <person name="Wu L."/>
            <person name="Ma J."/>
        </authorList>
    </citation>
    <scope>NUCLEOTIDE SEQUENCE [LARGE SCALE GENOMIC DNA]</scope>
    <source>
        <strain evidence="6">CCUG 56754</strain>
    </source>
</reference>
<dbReference type="PANTHER" id="PTHR30408">
    <property type="entry name" value="TYPE-1 RESTRICTION ENZYME ECOKI SPECIFICITY PROTEIN"/>
    <property type="match status" value="1"/>
</dbReference>
<proteinExistence type="inferred from homology"/>
<dbReference type="GO" id="GO:0016787">
    <property type="term" value="F:hydrolase activity"/>
    <property type="evidence" value="ECO:0007669"/>
    <property type="project" value="UniProtKB-KW"/>
</dbReference>
<protein>
    <submittedName>
        <fullName evidence="5">Restriction endonuclease subunit S</fullName>
        <ecNumber evidence="5">3.1.21.-</ecNumber>
    </submittedName>
</protein>
<evidence type="ECO:0000313" key="5">
    <source>
        <dbReference type="EMBL" id="MFD1037789.1"/>
    </source>
</evidence>
<dbReference type="EC" id="3.1.21.-" evidence="5"/>
<dbReference type="Proteomes" id="UP001597040">
    <property type="component" value="Unassembled WGS sequence"/>
</dbReference>
<dbReference type="Gene3D" id="1.10.287.1120">
    <property type="entry name" value="Bipartite methylase S protein"/>
    <property type="match status" value="1"/>
</dbReference>
<dbReference type="GO" id="GO:0004519">
    <property type="term" value="F:endonuclease activity"/>
    <property type="evidence" value="ECO:0007669"/>
    <property type="project" value="UniProtKB-KW"/>
</dbReference>
<organism evidence="5 6">
    <name type="scientific">Virgibacillus byunsanensis</name>
    <dbReference type="NCBI Taxonomy" id="570945"/>
    <lineage>
        <taxon>Bacteria</taxon>
        <taxon>Bacillati</taxon>
        <taxon>Bacillota</taxon>
        <taxon>Bacilli</taxon>
        <taxon>Bacillales</taxon>
        <taxon>Bacillaceae</taxon>
        <taxon>Virgibacillus</taxon>
    </lineage>
</organism>
<sequence>MECSERNTAKLKEMTLKIGSGSTPRGGKKSYLSSGEISLIRSQNIYNHHFEQNGLAYISEGQAAKLKNVTVQENDILINITGDSIARNMIISSEFLPARVNQHVSIIRCDDEKLDPFYLSAVLTSRRMQDYLISLGQIGGTRAALTKKMLEELEVPVINIDQQRLIGKLLSKLNTKINTNNEIISNLEQLAQTLFNHWFFDFEFPNENGEPYQSSGGKMVESELGMMPDGWSVDSLSYYMHETISGEWGKEAPQKNHQYMVNVIRGADIPELRLGKDGKAPKRYILEKNFDKKSLSVGDVLIEVSGGSPTQSTGRTLLVDEILLEKYDNKAVSTNFCRVLRPLKSYFGTFIHLLLLQMYQKDLFFQLENGTTGIKNLDVSNLVEKHKVILPSNDVVKEFSDLANDLLTMIQQKGDENRKIKKLRDTLLPKLLSGELELPMDSEVTDDVSIS</sequence>
<dbReference type="CDD" id="cd17256">
    <property type="entry name" value="RMtype1_S_EcoJA65PI-TRD1-CR1_like"/>
    <property type="match status" value="1"/>
</dbReference>
<keyword evidence="2" id="KW-0680">Restriction system</keyword>
<dbReference type="SUPFAM" id="SSF116734">
    <property type="entry name" value="DNA methylase specificity domain"/>
    <property type="match status" value="2"/>
</dbReference>
<dbReference type="EMBL" id="JBHTKJ010000011">
    <property type="protein sequence ID" value="MFD1037789.1"/>
    <property type="molecule type" value="Genomic_DNA"/>
</dbReference>
<dbReference type="InterPro" id="IPR000055">
    <property type="entry name" value="Restrct_endonuc_typeI_TRD"/>
</dbReference>
<keyword evidence="6" id="KW-1185">Reference proteome</keyword>
<comment type="similarity">
    <text evidence="1">Belongs to the type-I restriction system S methylase family.</text>
</comment>
<keyword evidence="5" id="KW-0378">Hydrolase</keyword>
<gene>
    <name evidence="5" type="ORF">ACFQ3N_05115</name>
</gene>
<evidence type="ECO:0000313" key="6">
    <source>
        <dbReference type="Proteomes" id="UP001597040"/>
    </source>
</evidence>
<keyword evidence="5" id="KW-0255">Endonuclease</keyword>
<dbReference type="InterPro" id="IPR052021">
    <property type="entry name" value="Type-I_RS_S_subunit"/>
</dbReference>
<evidence type="ECO:0000256" key="3">
    <source>
        <dbReference type="ARBA" id="ARBA00023125"/>
    </source>
</evidence>
<feature type="domain" description="Type I restriction modification DNA specificity" evidence="4">
    <location>
        <begin position="10"/>
        <end position="189"/>
    </location>
</feature>
<keyword evidence="3" id="KW-0238">DNA-binding</keyword>
<evidence type="ECO:0000256" key="1">
    <source>
        <dbReference type="ARBA" id="ARBA00010923"/>
    </source>
</evidence>
<comment type="caution">
    <text evidence="5">The sequence shown here is derived from an EMBL/GenBank/DDBJ whole genome shotgun (WGS) entry which is preliminary data.</text>
</comment>
<evidence type="ECO:0000259" key="4">
    <source>
        <dbReference type="Pfam" id="PF01420"/>
    </source>
</evidence>
<dbReference type="InterPro" id="IPR044946">
    <property type="entry name" value="Restrct_endonuc_typeI_TRD_sf"/>
</dbReference>